<keyword evidence="5 9" id="KW-0997">Cell inner membrane</keyword>
<feature type="region of interest" description="Disordered" evidence="10">
    <location>
        <begin position="1"/>
        <end position="38"/>
    </location>
</feature>
<feature type="compositionally biased region" description="Basic residues" evidence="10">
    <location>
        <begin position="16"/>
        <end position="32"/>
    </location>
</feature>
<comment type="subcellular location">
    <subcellularLocation>
        <location evidence="1 9">Cell inner membrane</location>
        <topology evidence="1 9">Single-pass membrane protein</topology>
    </subcellularLocation>
</comment>
<dbReference type="PANTHER" id="PTHR38779:SF2">
    <property type="entry name" value="TYPE II SECRETION SYSTEM PROTEIN I-RELATED"/>
    <property type="match status" value="1"/>
</dbReference>
<dbReference type="Pfam" id="PF02501">
    <property type="entry name" value="T2SSI"/>
    <property type="match status" value="1"/>
</dbReference>
<keyword evidence="13" id="KW-1185">Reference proteome</keyword>
<evidence type="ECO:0000256" key="9">
    <source>
        <dbReference type="RuleBase" id="RU368030"/>
    </source>
</evidence>
<keyword evidence="8 9" id="KW-0472">Membrane</keyword>
<dbReference type="InterPro" id="IPR012902">
    <property type="entry name" value="N_methyl_site"/>
</dbReference>
<feature type="domain" description="Type II secretion system protein GspI C-terminal" evidence="11">
    <location>
        <begin position="119"/>
        <end position="191"/>
    </location>
</feature>
<evidence type="ECO:0000259" key="11">
    <source>
        <dbReference type="Pfam" id="PF02501"/>
    </source>
</evidence>
<evidence type="ECO:0000256" key="7">
    <source>
        <dbReference type="ARBA" id="ARBA00022989"/>
    </source>
</evidence>
<evidence type="ECO:0000256" key="5">
    <source>
        <dbReference type="ARBA" id="ARBA00022519"/>
    </source>
</evidence>
<evidence type="ECO:0000256" key="10">
    <source>
        <dbReference type="SAM" id="MobiDB-lite"/>
    </source>
</evidence>
<dbReference type="GO" id="GO:0015628">
    <property type="term" value="P:protein secretion by the type II secretion system"/>
    <property type="evidence" value="ECO:0007669"/>
    <property type="project" value="UniProtKB-UniRule"/>
</dbReference>
<evidence type="ECO:0000256" key="4">
    <source>
        <dbReference type="ARBA" id="ARBA00022481"/>
    </source>
</evidence>
<evidence type="ECO:0000313" key="12">
    <source>
        <dbReference type="EMBL" id="RDD66281.1"/>
    </source>
</evidence>
<accession>A0A369TLS0</accession>
<dbReference type="InterPro" id="IPR045584">
    <property type="entry name" value="Pilin-like"/>
</dbReference>
<dbReference type="AlphaFoldDB" id="A0A369TLS0"/>
<evidence type="ECO:0000256" key="2">
    <source>
        <dbReference type="ARBA" id="ARBA00008358"/>
    </source>
</evidence>
<keyword evidence="6 9" id="KW-0812">Transmembrane</keyword>
<dbReference type="NCBIfam" id="TIGR01707">
    <property type="entry name" value="gspI"/>
    <property type="match status" value="1"/>
</dbReference>
<evidence type="ECO:0000256" key="6">
    <source>
        <dbReference type="ARBA" id="ARBA00022692"/>
    </source>
</evidence>
<organism evidence="12 13">
    <name type="scientific">Thalassococcus profundi</name>
    <dbReference type="NCBI Taxonomy" id="2282382"/>
    <lineage>
        <taxon>Bacteria</taxon>
        <taxon>Pseudomonadati</taxon>
        <taxon>Pseudomonadota</taxon>
        <taxon>Alphaproteobacteria</taxon>
        <taxon>Rhodobacterales</taxon>
        <taxon>Roseobacteraceae</taxon>
        <taxon>Thalassococcus</taxon>
    </lineage>
</organism>
<dbReference type="NCBIfam" id="TIGR02532">
    <property type="entry name" value="IV_pilin_GFxxxE"/>
    <property type="match status" value="1"/>
</dbReference>
<reference evidence="12 13" key="1">
    <citation type="submission" date="2018-07" db="EMBL/GenBank/DDBJ databases">
        <title>Thalassococcus profundi sp. nov., a marine bacterium isolated from deep seawater of Okinawa Trough.</title>
        <authorList>
            <person name="Yu M."/>
        </authorList>
    </citation>
    <scope>NUCLEOTIDE SEQUENCE [LARGE SCALE GENOMIC DNA]</scope>
    <source>
        <strain evidence="12 13">WRAS1</strain>
    </source>
</reference>
<dbReference type="InterPro" id="IPR010052">
    <property type="entry name" value="T2SS_protein-GspI"/>
</dbReference>
<feature type="transmembrane region" description="Helical" evidence="9">
    <location>
        <begin position="88"/>
        <end position="109"/>
    </location>
</feature>
<proteinExistence type="inferred from homology"/>
<dbReference type="PROSITE" id="PS00409">
    <property type="entry name" value="PROKAR_NTER_METHYL"/>
    <property type="match status" value="1"/>
</dbReference>
<comment type="function">
    <text evidence="9">Component of the type II secretion system required for the energy-dependent secretion of extracellular factors such as proteases and toxins from the periplasm.</text>
</comment>
<keyword evidence="3" id="KW-1003">Cell membrane</keyword>
<name>A0A369TLS0_9RHOB</name>
<dbReference type="GO" id="GO:0015627">
    <property type="term" value="C:type II protein secretion system complex"/>
    <property type="evidence" value="ECO:0007669"/>
    <property type="project" value="UniProtKB-UniRule"/>
</dbReference>
<keyword evidence="4 9" id="KW-0488">Methylation</keyword>
<evidence type="ECO:0000256" key="8">
    <source>
        <dbReference type="ARBA" id="ARBA00023136"/>
    </source>
</evidence>
<dbReference type="Gene3D" id="3.30.1300.30">
    <property type="entry name" value="GSPII I/J protein-like"/>
    <property type="match status" value="1"/>
</dbReference>
<dbReference type="Pfam" id="PF07963">
    <property type="entry name" value="N_methyl"/>
    <property type="match status" value="1"/>
</dbReference>
<keyword evidence="7 9" id="KW-1133">Transmembrane helix</keyword>
<comment type="PTM">
    <text evidence="9">Cleaved by prepilin peptidase.</text>
</comment>
<gene>
    <name evidence="12" type="primary">gspI</name>
    <name evidence="12" type="ORF">DU478_10175</name>
</gene>
<dbReference type="InterPro" id="IPR003413">
    <property type="entry name" value="T2SS_GspI_C"/>
</dbReference>
<dbReference type="EMBL" id="QPMK01000006">
    <property type="protein sequence ID" value="RDD66281.1"/>
    <property type="molecule type" value="Genomic_DNA"/>
</dbReference>
<dbReference type="GO" id="GO:0005886">
    <property type="term" value="C:plasma membrane"/>
    <property type="evidence" value="ECO:0007669"/>
    <property type="project" value="UniProtKB-SubCell"/>
</dbReference>
<dbReference type="SUPFAM" id="SSF54523">
    <property type="entry name" value="Pili subunits"/>
    <property type="match status" value="1"/>
</dbReference>
<dbReference type="PANTHER" id="PTHR38779">
    <property type="entry name" value="TYPE II SECRETION SYSTEM PROTEIN I-RELATED"/>
    <property type="match status" value="1"/>
</dbReference>
<evidence type="ECO:0000256" key="1">
    <source>
        <dbReference type="ARBA" id="ARBA00004377"/>
    </source>
</evidence>
<dbReference type="Proteomes" id="UP000253977">
    <property type="component" value="Unassembled WGS sequence"/>
</dbReference>
<evidence type="ECO:0000256" key="3">
    <source>
        <dbReference type="ARBA" id="ARBA00022475"/>
    </source>
</evidence>
<evidence type="ECO:0000313" key="13">
    <source>
        <dbReference type="Proteomes" id="UP000253977"/>
    </source>
</evidence>
<comment type="caution">
    <text evidence="12">The sequence shown here is derived from an EMBL/GenBank/DDBJ whole genome shotgun (WGS) entry which is preliminary data.</text>
</comment>
<comment type="similarity">
    <text evidence="2 9">Belongs to the GSP I family.</text>
</comment>
<sequence>MGRVRLAPARGTSPRRPSRPGQRRHPAARSRRAGGCVPHHIGAGRWGRGCGRLRTRDRGRHSRGSLRRILRQRGDAAMTARTDSGFTLIETLVAMAILAVGSVTLLTAVERHAAQTTALEDRIAARWVAENALSALSLGLPLDPAWQRMLGADWDVDVARRPLPDTGLDEVRVAVARAGDAGGLVTLTGYLEGTR</sequence>
<protein>
    <recommendedName>
        <fullName evidence="9">Type II secretion system protein I</fullName>
        <shortName evidence="9">T2SS minor pseudopilin I</shortName>
    </recommendedName>
</protein>
<comment type="subunit">
    <text evidence="9">Type II secretion is composed of four main components: the outer membrane complex, the inner membrane complex, the cytoplasmic secretion ATPase and the periplasm-spanning pseudopilus.</text>
</comment>